<dbReference type="Pfam" id="PF00069">
    <property type="entry name" value="Pkinase"/>
    <property type="match status" value="1"/>
</dbReference>
<dbReference type="VEuPathDB" id="GiardiaDB:GL50581_2037"/>
<gene>
    <name evidence="2" type="ORF">GSB_154357</name>
</gene>
<dbReference type="OrthoDB" id="6427855at2759"/>
<dbReference type="AlphaFoldDB" id="V6TR00"/>
<feature type="domain" description="Protein kinase" evidence="1">
    <location>
        <begin position="1"/>
        <end position="302"/>
    </location>
</feature>
<comment type="caution">
    <text evidence="2">The sequence shown here is derived from an EMBL/GenBank/DDBJ whole genome shotgun (WGS) entry which is preliminary data.</text>
</comment>
<dbReference type="InterPro" id="IPR000719">
    <property type="entry name" value="Prot_kinase_dom"/>
</dbReference>
<dbReference type="SMART" id="SM00220">
    <property type="entry name" value="S_TKc"/>
    <property type="match status" value="1"/>
</dbReference>
<dbReference type="VEuPathDB" id="GiardiaDB:DHA2_15409"/>
<reference evidence="2 3" key="2">
    <citation type="journal article" date="2013" name="Genome Biol. Evol.">
        <title>Genome sequencing of Giardia lamblia genotypes A2 and B isolates (DH and GS) and comparative analysis with the genomes of genotypes A1 and E (WB and Pig).</title>
        <authorList>
            <person name="Adam R.D."/>
            <person name="Dahlstrom E.W."/>
            <person name="Martens C.A."/>
            <person name="Bruno D.P."/>
            <person name="Barbian K.D."/>
            <person name="Ricklefs S.M."/>
            <person name="Hernandez M.M."/>
            <person name="Narla N.P."/>
            <person name="Patel R.B."/>
            <person name="Porcella S.F."/>
            <person name="Nash T.E."/>
        </authorList>
    </citation>
    <scope>NUCLEOTIDE SEQUENCE [LARGE SCALE GENOMIC DNA]</scope>
    <source>
        <strain evidence="2 3">GS</strain>
    </source>
</reference>
<dbReference type="GO" id="GO:0005524">
    <property type="term" value="F:ATP binding"/>
    <property type="evidence" value="ECO:0007669"/>
    <property type="project" value="InterPro"/>
</dbReference>
<dbReference type="PANTHER" id="PTHR41317:SF1">
    <property type="entry name" value="PD-(D_E)XK NUCLEASE FAMILY TRANSPOSASE"/>
    <property type="match status" value="1"/>
</dbReference>
<evidence type="ECO:0000313" key="3">
    <source>
        <dbReference type="Proteomes" id="UP000018040"/>
    </source>
</evidence>
<protein>
    <submittedName>
        <fullName evidence="2">Chromosome segregation ATPase</fullName>
    </submittedName>
</protein>
<dbReference type="Proteomes" id="UP000018040">
    <property type="component" value="Unassembled WGS sequence"/>
</dbReference>
<dbReference type="InterPro" id="IPR011009">
    <property type="entry name" value="Kinase-like_dom_sf"/>
</dbReference>
<sequence length="677" mass="75580">MGNKMDGQAFAMEYQSVADIYSTNVHGITSAQSTVDPSSRIALFTCSYGMFDEANQATFRKRMGEYREFNNSSTKVQQSLLSPYLARLSHYSNDDASALLTMGIPYGVNTLYDVMMAKFRAYQSFTEEEVWRVVAALCDAARFVHSEEKPDTELEEFAHLGIHPANIFLYADDAHIRLGYPYACPVTSFKNPDNYRAYQQLGEAHFMAPEFVEAGSKGSCPCDIFSIGMIGYTMMMSSTAWSSTNGEDLQREIYTRGAIQVQFDGRYSQDLVDLINSMLSFDSSARPRAVDLCTRGRIAQYIADNGDAPTIAPVMMTREVAQPPSGPDLMAAAKAGDLDGVRSNMHQAGCTNDSPIISSTLSHCSLHTGESSLQPYVKYVAHNDDISNISSNINQDTHHQFLLPPTNDYVFAKLFGSDENVLKCLLNAILDGKPYVKHVTLGPTEYKKTTPDGKSVRLDIKATINDGTIVDVEMQCINTGDIYHRSIYYQSLILRDYTIKQGQSYKSIPDVIIIWIMNQDITNRKGCMHEIVPMYKANGIDQIEIASEKMRQFIIELTKLGNTSNFCYNKAFTAWMTFIKDPSSISGELLEVEGVQTAMEELTYLSKNKETRAIYDARRIALLDLNSAIEHGIEKGKAEGEKNARMKMIINMLSKGLNIENVKKWLVNKTSVGKSIC</sequence>
<dbReference type="InterPro" id="IPR010106">
    <property type="entry name" value="RpnA"/>
</dbReference>
<dbReference type="GO" id="GO:0004672">
    <property type="term" value="F:protein kinase activity"/>
    <property type="evidence" value="ECO:0007669"/>
    <property type="project" value="InterPro"/>
</dbReference>
<name>V6TR00_GIAIN</name>
<accession>V6TR00</accession>
<proteinExistence type="predicted"/>
<dbReference type="PROSITE" id="PS50011">
    <property type="entry name" value="PROTEIN_KINASE_DOM"/>
    <property type="match status" value="1"/>
</dbReference>
<dbReference type="Pfam" id="PF12784">
    <property type="entry name" value="PDDEXK_2"/>
    <property type="match status" value="1"/>
</dbReference>
<dbReference type="SUPFAM" id="SSF56112">
    <property type="entry name" value="Protein kinase-like (PK-like)"/>
    <property type="match status" value="1"/>
</dbReference>
<dbReference type="Gene3D" id="1.10.510.10">
    <property type="entry name" value="Transferase(Phosphotransferase) domain 1"/>
    <property type="match status" value="1"/>
</dbReference>
<dbReference type="VEuPathDB" id="GiardiaDB:GL50803_0015409"/>
<evidence type="ECO:0000259" key="1">
    <source>
        <dbReference type="PROSITE" id="PS50011"/>
    </source>
</evidence>
<dbReference type="NCBIfam" id="TIGR01784">
    <property type="entry name" value="T_den_put_tspse"/>
    <property type="match status" value="1"/>
</dbReference>
<dbReference type="EMBL" id="AHHH01000176">
    <property type="protein sequence ID" value="ESU40762.1"/>
    <property type="molecule type" value="Genomic_DNA"/>
</dbReference>
<organism evidence="2 3">
    <name type="scientific">Giardia intestinalis</name>
    <name type="common">Giardia lamblia</name>
    <dbReference type="NCBI Taxonomy" id="5741"/>
    <lineage>
        <taxon>Eukaryota</taxon>
        <taxon>Metamonada</taxon>
        <taxon>Diplomonadida</taxon>
        <taxon>Hexamitidae</taxon>
        <taxon>Giardiinae</taxon>
        <taxon>Giardia</taxon>
    </lineage>
</organism>
<evidence type="ECO:0000313" key="2">
    <source>
        <dbReference type="EMBL" id="ESU40762.1"/>
    </source>
</evidence>
<dbReference type="PANTHER" id="PTHR41317">
    <property type="entry name" value="PD-(D_E)XK NUCLEASE FAMILY TRANSPOSASE"/>
    <property type="match status" value="1"/>
</dbReference>
<reference evidence="3" key="1">
    <citation type="submission" date="2012-02" db="EMBL/GenBank/DDBJ databases">
        <title>Genome sequencing of Giardia lamblia Genotypes A2 and B isolates (DH and GS) and comparative analysis with the genomes of Genotypes A1 and E (WB and Pig).</title>
        <authorList>
            <person name="Adam R."/>
            <person name="Dahlstrom E."/>
            <person name="Martens C."/>
            <person name="Bruno D."/>
            <person name="Barbian K."/>
            <person name="Porcella S.F."/>
            <person name="Nash T."/>
        </authorList>
    </citation>
    <scope>NUCLEOTIDE SEQUENCE</scope>
    <source>
        <strain evidence="3">GS</strain>
    </source>
</reference>